<keyword evidence="1" id="KW-0544">Nucleosome core</keyword>
<keyword evidence="4" id="KW-1185">Reference proteome</keyword>
<comment type="subcellular location">
    <subcellularLocation>
        <location evidence="1">Nucleus</location>
    </subcellularLocation>
</comment>
<evidence type="ECO:0000313" key="3">
    <source>
        <dbReference type="EnsemblPlants" id="Solyc05g014810.1.1"/>
    </source>
</evidence>
<keyword evidence="1" id="KW-0158">Chromosome</keyword>
<feature type="domain" description="Core Histone H2A/H2B/H3" evidence="2">
    <location>
        <begin position="74"/>
        <end position="149"/>
    </location>
</feature>
<evidence type="ECO:0000313" key="4">
    <source>
        <dbReference type="Proteomes" id="UP000004994"/>
    </source>
</evidence>
<keyword evidence="1" id="KW-0238">DNA-binding</keyword>
<comment type="subunit">
    <text evidence="1">The nucleosome is a histone octamer containing two molecules each of H2A, H2B, H3 and H4 assembled in one H3-H4 heterotetramer and two H2A-H2B heterodimers. The octamer wraps approximately 147 bp of DNA.</text>
</comment>
<reference evidence="3" key="2">
    <citation type="submission" date="2015-06" db="UniProtKB">
        <authorList>
            <consortium name="EnsemblPlants"/>
        </authorList>
    </citation>
    <scope>IDENTIFICATION</scope>
    <source>
        <strain evidence="3">cv. Heinz 1706</strain>
    </source>
</reference>
<protein>
    <recommendedName>
        <fullName evidence="1">Histone H2A</fullName>
    </recommendedName>
</protein>
<dbReference type="GO" id="GO:0030527">
    <property type="term" value="F:structural constituent of chromatin"/>
    <property type="evidence" value="ECO:0000318"/>
    <property type="project" value="GO_Central"/>
</dbReference>
<dbReference type="PhylomeDB" id="K4BYJ9"/>
<dbReference type="GO" id="GO:0003677">
    <property type="term" value="F:DNA binding"/>
    <property type="evidence" value="ECO:0007669"/>
    <property type="project" value="UniProtKB-KW"/>
</dbReference>
<dbReference type="GO" id="GO:0031507">
    <property type="term" value="P:heterochromatin formation"/>
    <property type="evidence" value="ECO:0000318"/>
    <property type="project" value="GO_Central"/>
</dbReference>
<dbReference type="SMR" id="K4BYJ9"/>
<dbReference type="SMART" id="SM00414">
    <property type="entry name" value="H2A"/>
    <property type="match status" value="1"/>
</dbReference>
<organism evidence="3">
    <name type="scientific">Solanum lycopersicum</name>
    <name type="common">Tomato</name>
    <name type="synonym">Lycopersicon esculentum</name>
    <dbReference type="NCBI Taxonomy" id="4081"/>
    <lineage>
        <taxon>Eukaryota</taxon>
        <taxon>Viridiplantae</taxon>
        <taxon>Streptophyta</taxon>
        <taxon>Embryophyta</taxon>
        <taxon>Tracheophyta</taxon>
        <taxon>Spermatophyta</taxon>
        <taxon>Magnoliopsida</taxon>
        <taxon>eudicotyledons</taxon>
        <taxon>Gunneridae</taxon>
        <taxon>Pentapetalae</taxon>
        <taxon>asterids</taxon>
        <taxon>lamiids</taxon>
        <taxon>Solanales</taxon>
        <taxon>Solanaceae</taxon>
        <taxon>Solanoideae</taxon>
        <taxon>Solaneae</taxon>
        <taxon>Solanum</taxon>
        <taxon>Solanum subgen. Lycopersicon</taxon>
    </lineage>
</organism>
<dbReference type="Gene3D" id="1.10.20.10">
    <property type="entry name" value="Histone, subunit A"/>
    <property type="match status" value="2"/>
</dbReference>
<comment type="similarity">
    <text evidence="1">Belongs to the histone H2A family.</text>
</comment>
<accession>K4BYJ9</accession>
<dbReference type="InterPro" id="IPR007125">
    <property type="entry name" value="H2A/H2B/H3"/>
</dbReference>
<dbReference type="GO" id="GO:0046982">
    <property type="term" value="F:protein heterodimerization activity"/>
    <property type="evidence" value="ECO:0007669"/>
    <property type="project" value="InterPro"/>
</dbReference>
<dbReference type="Gramene" id="Solyc05g014810.1.1">
    <property type="protein sequence ID" value="Solyc05g014810.1.1"/>
    <property type="gene ID" value="Solyc05g014810.1"/>
</dbReference>
<dbReference type="STRING" id="4081.K4BYJ9"/>
<keyword evidence="1" id="KW-0539">Nucleus</keyword>
<dbReference type="InterPro" id="IPR009072">
    <property type="entry name" value="Histone-fold"/>
</dbReference>
<dbReference type="InParanoid" id="K4BYJ9"/>
<dbReference type="InterPro" id="IPR002119">
    <property type="entry name" value="Histone_H2A"/>
</dbReference>
<evidence type="ECO:0000259" key="2">
    <source>
        <dbReference type="Pfam" id="PF00125"/>
    </source>
</evidence>
<evidence type="ECO:0000256" key="1">
    <source>
        <dbReference type="RuleBase" id="RU003767"/>
    </source>
</evidence>
<dbReference type="GO" id="GO:0005634">
    <property type="term" value="C:nucleus"/>
    <property type="evidence" value="ECO:0000318"/>
    <property type="project" value="GO_Central"/>
</dbReference>
<dbReference type="PRINTS" id="PR00620">
    <property type="entry name" value="HISTONEH2A"/>
</dbReference>
<dbReference type="HOGENOM" id="CLU_1734666_0_0_1"/>
<dbReference type="GO" id="GO:0000786">
    <property type="term" value="C:nucleosome"/>
    <property type="evidence" value="ECO:0000318"/>
    <property type="project" value="GO_Central"/>
</dbReference>
<proteinExistence type="inferred from homology"/>
<dbReference type="CDD" id="cd00074">
    <property type="entry name" value="HFD_H2A"/>
    <property type="match status" value="1"/>
</dbReference>
<dbReference type="AlphaFoldDB" id="K4BYJ9"/>
<reference evidence="3" key="1">
    <citation type="journal article" date="2012" name="Nature">
        <title>The tomato genome sequence provides insights into fleshy fruit evolution.</title>
        <authorList>
            <consortium name="Tomato Genome Consortium"/>
        </authorList>
    </citation>
    <scope>NUCLEOTIDE SEQUENCE [LARGE SCALE GENOMIC DNA]</scope>
    <source>
        <strain evidence="3">cv. Heinz 1706</strain>
    </source>
</reference>
<name>K4BYJ9_SOLLC</name>
<dbReference type="Proteomes" id="UP000004994">
    <property type="component" value="Chromosome 5"/>
</dbReference>
<sequence length="151" mass="16497">MVGKVKNHGSNAKRRSRSSKAGLKFPLTRIARFLKVGKYAKCVCAGAPVFHAIVIEYLAVKMVGKGKNLGSNAKRRSHSSKAGLKFPMAHIAQFLKVGKYAKRVSAGAPVFLVAVLEYLAVEVLELAGIAARNEKKTRITPRHIQLAIRFD</sequence>
<dbReference type="Pfam" id="PF00125">
    <property type="entry name" value="Histone"/>
    <property type="match status" value="1"/>
</dbReference>
<dbReference type="PaxDb" id="4081-Solyc05g014810.1.1"/>
<dbReference type="eggNOG" id="KOG1756">
    <property type="taxonomic scope" value="Eukaryota"/>
</dbReference>
<dbReference type="EnsemblPlants" id="Solyc05g014810.1.1">
    <property type="protein sequence ID" value="Solyc05g014810.1.1"/>
    <property type="gene ID" value="Solyc05g014810.1"/>
</dbReference>
<dbReference type="SUPFAM" id="SSF47113">
    <property type="entry name" value="Histone-fold"/>
    <property type="match status" value="2"/>
</dbReference>
<dbReference type="PANTHER" id="PTHR23430">
    <property type="entry name" value="HISTONE H2A"/>
    <property type="match status" value="1"/>
</dbReference>